<evidence type="ECO:0000313" key="4">
    <source>
        <dbReference type="EMBL" id="MDO1581654.1"/>
    </source>
</evidence>
<keyword evidence="5" id="KW-1185">Reference proteome</keyword>
<dbReference type="Pfam" id="PF01476">
    <property type="entry name" value="LysM"/>
    <property type="match status" value="1"/>
</dbReference>
<accession>A0ABT8STB1</accession>
<dbReference type="CDD" id="cd00118">
    <property type="entry name" value="LysM"/>
    <property type="match status" value="1"/>
</dbReference>
<feature type="compositionally biased region" description="Low complexity" evidence="1">
    <location>
        <begin position="64"/>
        <end position="92"/>
    </location>
</feature>
<keyword evidence="2" id="KW-0472">Membrane</keyword>
<dbReference type="RefSeq" id="WP_302075750.1">
    <property type="nucleotide sequence ID" value="NZ_JAUKWQ010000001.1"/>
</dbReference>
<name>A0ABT8STB1_9HYPH</name>
<proteinExistence type="predicted"/>
<evidence type="ECO:0000313" key="5">
    <source>
        <dbReference type="Proteomes" id="UP001169006"/>
    </source>
</evidence>
<dbReference type="Gene3D" id="3.10.350.10">
    <property type="entry name" value="LysM domain"/>
    <property type="match status" value="1"/>
</dbReference>
<evidence type="ECO:0000256" key="1">
    <source>
        <dbReference type="SAM" id="MobiDB-lite"/>
    </source>
</evidence>
<reference evidence="4" key="2">
    <citation type="submission" date="2023-07" db="EMBL/GenBank/DDBJ databases">
        <authorList>
            <person name="Sun H."/>
        </authorList>
    </citation>
    <scope>NUCLEOTIDE SEQUENCE</scope>
    <source>
        <strain evidence="4">05753</strain>
    </source>
</reference>
<dbReference type="InterPro" id="IPR018392">
    <property type="entry name" value="LysM"/>
</dbReference>
<dbReference type="SMART" id="SM00257">
    <property type="entry name" value="LysM"/>
    <property type="match status" value="1"/>
</dbReference>
<feature type="region of interest" description="Disordered" evidence="1">
    <location>
        <begin position="227"/>
        <end position="291"/>
    </location>
</feature>
<dbReference type="PANTHER" id="PTHR34700">
    <property type="entry name" value="POTASSIUM BINDING PROTEIN KBP"/>
    <property type="match status" value="1"/>
</dbReference>
<dbReference type="InterPro" id="IPR052196">
    <property type="entry name" value="Bact_Kbp"/>
</dbReference>
<feature type="region of interest" description="Disordered" evidence="1">
    <location>
        <begin position="62"/>
        <end position="92"/>
    </location>
</feature>
<evidence type="ECO:0000259" key="3">
    <source>
        <dbReference type="PROSITE" id="PS51782"/>
    </source>
</evidence>
<keyword evidence="2" id="KW-1133">Transmembrane helix</keyword>
<sequence length="617" mass="63492">MLKNRAGWLAISVLAIATVLMVFFVLPRISGGEKPVGEAINTAGKEVKDAVTKGGDAARELVDQKPNTTAPTQTAPPAQQKPAAVPQPQQTAKAERILPTFDVLRVEPDGSAVIAGRAEPKSKLEVLDAEQVVARTDVDKAGEFVAILDKPLTPGDHQLVLKATAPDGQVLLSQEVATVSVPQNKGGELLAMVTKPGEASRLIAVPGGSQPTTAKTERVALNGATPVPQQQQAAPKPEAPAQAPAAQTSAPVATAPAATAPAQPSTPAAAPQQTAAVQPNAPVPSAASPSEKPALQVSAVEVEGDRLFIAGIAKSGIKLRGYADGQPVGEAQATGDGHFVIDGRIALSVGQHQIAVDALGNDGKALLRVEVPFNRPAGEQVAAVATNAPQSGSASLSPIDGGAFDKLRNEASRAFQLLSNLYANGNVPTAEQVAAARSGVAIALKSLTEYRLPAGADANAAQIAENTAKAAAEALAALDALPRDVNSIGKNLGAISEMLTKAIGPMLPNAQPAPIAEAQAPAPAQTQADAGQPKTIAQAPLTQSEASSVIIRRGDTLWQISRRVYGQGVRYTTIYVANQDQIANPNIIQPGQIFGVPKDAMPDDEAEKIHRKQMKKG</sequence>
<dbReference type="EMBL" id="JAUKWQ010000001">
    <property type="protein sequence ID" value="MDO1581654.1"/>
    <property type="molecule type" value="Genomic_DNA"/>
</dbReference>
<organism evidence="4 5">
    <name type="scientific">Rhizobium oryzicola</name>
    <dbReference type="NCBI Taxonomy" id="1232668"/>
    <lineage>
        <taxon>Bacteria</taxon>
        <taxon>Pseudomonadati</taxon>
        <taxon>Pseudomonadota</taxon>
        <taxon>Alphaproteobacteria</taxon>
        <taxon>Hyphomicrobiales</taxon>
        <taxon>Rhizobiaceae</taxon>
        <taxon>Rhizobium/Agrobacterium group</taxon>
        <taxon>Rhizobium</taxon>
    </lineage>
</organism>
<dbReference type="Proteomes" id="UP001169006">
    <property type="component" value="Unassembled WGS sequence"/>
</dbReference>
<dbReference type="PROSITE" id="PS51782">
    <property type="entry name" value="LYSM"/>
    <property type="match status" value="1"/>
</dbReference>
<reference evidence="4" key="1">
    <citation type="journal article" date="2015" name="Int. J. Syst. Evol. Microbiol.">
        <title>Rhizobium oryzicola sp. nov., potential plant-growth-promoting endophytic bacteria isolated from rice roots.</title>
        <authorList>
            <person name="Zhang X.X."/>
            <person name="Gao J.S."/>
            <person name="Cao Y.H."/>
            <person name="Sheirdil R.A."/>
            <person name="Wang X.C."/>
            <person name="Zhang L."/>
        </authorList>
    </citation>
    <scope>NUCLEOTIDE SEQUENCE</scope>
    <source>
        <strain evidence="4">05753</strain>
    </source>
</reference>
<protein>
    <submittedName>
        <fullName evidence="4">LysM peptidoglycan-binding domain-containing protein</fullName>
    </submittedName>
</protein>
<dbReference type="InterPro" id="IPR036779">
    <property type="entry name" value="LysM_dom_sf"/>
</dbReference>
<dbReference type="PANTHER" id="PTHR34700:SF4">
    <property type="entry name" value="PHAGE-LIKE ELEMENT PBSX PROTEIN XKDP"/>
    <property type="match status" value="1"/>
</dbReference>
<feature type="transmembrane region" description="Helical" evidence="2">
    <location>
        <begin position="6"/>
        <end position="26"/>
    </location>
</feature>
<gene>
    <name evidence="4" type="ORF">Q2T52_06040</name>
</gene>
<keyword evidence="2" id="KW-0812">Transmembrane</keyword>
<comment type="caution">
    <text evidence="4">The sequence shown here is derived from an EMBL/GenBank/DDBJ whole genome shotgun (WGS) entry which is preliminary data.</text>
</comment>
<evidence type="ECO:0000256" key="2">
    <source>
        <dbReference type="SAM" id="Phobius"/>
    </source>
</evidence>
<feature type="domain" description="LysM" evidence="3">
    <location>
        <begin position="547"/>
        <end position="596"/>
    </location>
</feature>